<dbReference type="RefSeq" id="WP_041885453.1">
    <property type="nucleotide sequence ID" value="NZ_CP157278.1"/>
</dbReference>
<evidence type="ECO:0000256" key="5">
    <source>
        <dbReference type="ARBA" id="ARBA00023136"/>
    </source>
</evidence>
<dbReference type="STRING" id="1503925.TH53_21535"/>
<feature type="domain" description="TonB-dependent receptor plug" evidence="9">
    <location>
        <begin position="129"/>
        <end position="233"/>
    </location>
</feature>
<evidence type="ECO:0000256" key="8">
    <source>
        <dbReference type="SAM" id="SignalP"/>
    </source>
</evidence>
<feature type="chain" id="PRO_5002210526" evidence="8">
    <location>
        <begin position="21"/>
        <end position="920"/>
    </location>
</feature>
<evidence type="ECO:0000256" key="3">
    <source>
        <dbReference type="ARBA" id="ARBA00022452"/>
    </source>
</evidence>
<comment type="caution">
    <text evidence="11">The sequence shown here is derived from an EMBL/GenBank/DDBJ whole genome shotgun (WGS) entry which is preliminary data.</text>
</comment>
<evidence type="ECO:0000256" key="2">
    <source>
        <dbReference type="ARBA" id="ARBA00022448"/>
    </source>
</evidence>
<organism evidence="11 12">
    <name type="scientific">Pedobacter lusitanus</name>
    <dbReference type="NCBI Taxonomy" id="1503925"/>
    <lineage>
        <taxon>Bacteria</taxon>
        <taxon>Pseudomonadati</taxon>
        <taxon>Bacteroidota</taxon>
        <taxon>Sphingobacteriia</taxon>
        <taxon>Sphingobacteriales</taxon>
        <taxon>Sphingobacteriaceae</taxon>
        <taxon>Pedobacter</taxon>
    </lineage>
</organism>
<keyword evidence="2 7" id="KW-0813">Transport</keyword>
<dbReference type="AlphaFoldDB" id="A0A0D0GGP3"/>
<proteinExistence type="inferred from homology"/>
<dbReference type="OrthoDB" id="8727862at2"/>
<keyword evidence="4 7" id="KW-0812">Transmembrane</keyword>
<comment type="subcellular location">
    <subcellularLocation>
        <location evidence="1 7">Cell outer membrane</location>
        <topology evidence="1 7">Multi-pass membrane protein</topology>
    </subcellularLocation>
</comment>
<evidence type="ECO:0000259" key="10">
    <source>
        <dbReference type="Pfam" id="PF14905"/>
    </source>
</evidence>
<keyword evidence="6 7" id="KW-0998">Cell outer membrane</keyword>
<dbReference type="PROSITE" id="PS52016">
    <property type="entry name" value="TONB_DEPENDENT_REC_3"/>
    <property type="match status" value="1"/>
</dbReference>
<name>A0A0D0GGP3_9SPHI</name>
<dbReference type="SUPFAM" id="SSF56935">
    <property type="entry name" value="Porins"/>
    <property type="match status" value="1"/>
</dbReference>
<dbReference type="GO" id="GO:0009279">
    <property type="term" value="C:cell outer membrane"/>
    <property type="evidence" value="ECO:0007669"/>
    <property type="project" value="UniProtKB-SubCell"/>
</dbReference>
<accession>A0A0D0GGP3</accession>
<keyword evidence="5 7" id="KW-0472">Membrane</keyword>
<keyword evidence="12" id="KW-1185">Reference proteome</keyword>
<keyword evidence="11" id="KW-0675">Receptor</keyword>
<keyword evidence="3 7" id="KW-1134">Transmembrane beta strand</keyword>
<evidence type="ECO:0000313" key="12">
    <source>
        <dbReference type="Proteomes" id="UP000032049"/>
    </source>
</evidence>
<dbReference type="InterPro" id="IPR008969">
    <property type="entry name" value="CarboxyPept-like_regulatory"/>
</dbReference>
<evidence type="ECO:0000256" key="7">
    <source>
        <dbReference type="PROSITE-ProRule" id="PRU01360"/>
    </source>
</evidence>
<evidence type="ECO:0000259" key="9">
    <source>
        <dbReference type="Pfam" id="PF07715"/>
    </source>
</evidence>
<evidence type="ECO:0000256" key="4">
    <source>
        <dbReference type="ARBA" id="ARBA00022692"/>
    </source>
</evidence>
<keyword evidence="8" id="KW-0732">Signal</keyword>
<dbReference type="SUPFAM" id="SSF49464">
    <property type="entry name" value="Carboxypeptidase regulatory domain-like"/>
    <property type="match status" value="1"/>
</dbReference>
<sequence length="920" mass="103499">MKLILQTILCLFLSIAVAKAGNIKGHVYDHRTGEALVGASVKLENTTQTTMTGLDGSFEFKHVKTGVFTIKVSYISYKSFTKQITVEKEHNPALNIYLSDDSSNDLSEIVIAAKQEGSTERTARKIEQKSMQVMNVVSGRAMEVSPDLTVANAIQRVSGVTIERSNNGDGQYAILRGMDKRYNYTLVNSIKIPSPDNKFRYVPLDIFPSELLERLEVYKSLTPNMEGDAVGGVVNMVMKDAPSKLQVNANLATGYSQMLFDRKFLAFDRSDANAKSPYETRGRNYDAKAADFSKGSTDYKAKQADPNLVGGISIGQRFLNNKLGVLIAGSYQNTYRGTNSTFFNSTVAETDKYSRITSMADRQFSEQQKRYGLHGKIDYNFNDRNKLSLFNSYVNLTSIQTRDQITTNFATSEYNAAAGSAEISYATRSRFTEQQIYNSTLHGEHTLIPKKLKIQWSAVYSTAKNDIPDETTITLNGTRRNFIDNRTTAKESNHRWSRNTDEDKAGYLDITYTADIAGTKVDFTGGGLYRDKQRSSFYNNYVLYPLNRAGLYGTDFMNYTTIGWEVQNPKGAVANPLTYDASEKTTAGYGMFSFKIAKLEVIGGARVEHTNQGYNLLFPAGESNPAGSQVYTDLLPSLNLKYGLSKNQNLRATYFRSLNRPGFYEIVPSKTVNEEYQERGNPDLKRAIADNFDLRYELFPNSTDQLLVGAFYKNIKDPIEYTIQADATRGQDQYYSPGNFGTAKNYGLEVDYIKFFHKIGIKANYTYTHSKITTDKSSRIRTETGDLKLINVEQSRPLFGQSAHTGNLSLLYKDSKNGWDAQLAGSYTGERINTISQFVDNDLWQKGFIQMDASVEKRFKNNISVFVKAGNLLNTPNELFIKGKNSLNNDLPKQKEGKNETLIRKDYYEQTYLIGLRYKL</sequence>
<dbReference type="InterPro" id="IPR041700">
    <property type="entry name" value="OMP_b-brl_3"/>
</dbReference>
<dbReference type="Pfam" id="PF14905">
    <property type="entry name" value="OMP_b-brl_3"/>
    <property type="match status" value="1"/>
</dbReference>
<evidence type="ECO:0000313" key="11">
    <source>
        <dbReference type="EMBL" id="KIO75285.1"/>
    </source>
</evidence>
<dbReference type="PANTHER" id="PTHR40980:SF4">
    <property type="entry name" value="TONB-DEPENDENT RECEPTOR-LIKE BETA-BARREL DOMAIN-CONTAINING PROTEIN"/>
    <property type="match status" value="1"/>
</dbReference>
<dbReference type="PANTHER" id="PTHR40980">
    <property type="entry name" value="PLUG DOMAIN-CONTAINING PROTEIN"/>
    <property type="match status" value="1"/>
</dbReference>
<gene>
    <name evidence="11" type="ORF">TH53_21535</name>
</gene>
<feature type="domain" description="Outer membrane protein beta-barrel" evidence="10">
    <location>
        <begin position="575"/>
        <end position="878"/>
    </location>
</feature>
<dbReference type="Proteomes" id="UP000032049">
    <property type="component" value="Unassembled WGS sequence"/>
</dbReference>
<dbReference type="Gene3D" id="2.170.130.10">
    <property type="entry name" value="TonB-dependent receptor, plug domain"/>
    <property type="match status" value="1"/>
</dbReference>
<comment type="similarity">
    <text evidence="7">Belongs to the TonB-dependent receptor family.</text>
</comment>
<dbReference type="Pfam" id="PF13715">
    <property type="entry name" value="CarbopepD_reg_2"/>
    <property type="match status" value="1"/>
</dbReference>
<feature type="signal peptide" evidence="8">
    <location>
        <begin position="1"/>
        <end position="20"/>
    </location>
</feature>
<dbReference type="InterPro" id="IPR037066">
    <property type="entry name" value="Plug_dom_sf"/>
</dbReference>
<protein>
    <submittedName>
        <fullName evidence="11">TonB-dependent receptor</fullName>
    </submittedName>
</protein>
<dbReference type="Pfam" id="PF07715">
    <property type="entry name" value="Plug"/>
    <property type="match status" value="1"/>
</dbReference>
<evidence type="ECO:0000256" key="1">
    <source>
        <dbReference type="ARBA" id="ARBA00004571"/>
    </source>
</evidence>
<dbReference type="InterPro" id="IPR012910">
    <property type="entry name" value="Plug_dom"/>
</dbReference>
<evidence type="ECO:0000256" key="6">
    <source>
        <dbReference type="ARBA" id="ARBA00023237"/>
    </source>
</evidence>
<dbReference type="CDD" id="cd01347">
    <property type="entry name" value="ligand_gated_channel"/>
    <property type="match status" value="1"/>
</dbReference>
<reference evidence="11 12" key="1">
    <citation type="submission" date="2015-01" db="EMBL/GenBank/DDBJ databases">
        <title>Draft genome sequence of Pedobacter sp. NL19 isolated from sludge of an effluent treatment pond in an abandoned uranium mine.</title>
        <authorList>
            <person name="Santos T."/>
            <person name="Caetano T."/>
            <person name="Covas C."/>
            <person name="Cruz A."/>
            <person name="Mendo S."/>
        </authorList>
    </citation>
    <scope>NUCLEOTIDE SEQUENCE [LARGE SCALE GENOMIC DNA]</scope>
    <source>
        <strain evidence="11 12">NL19</strain>
    </source>
</reference>
<dbReference type="InterPro" id="IPR039426">
    <property type="entry name" value="TonB-dep_rcpt-like"/>
</dbReference>
<dbReference type="InterPro" id="IPR036942">
    <property type="entry name" value="Beta-barrel_TonB_sf"/>
</dbReference>
<dbReference type="Gene3D" id="2.40.170.20">
    <property type="entry name" value="TonB-dependent receptor, beta-barrel domain"/>
    <property type="match status" value="1"/>
</dbReference>
<dbReference type="EMBL" id="JXRA01000108">
    <property type="protein sequence ID" value="KIO75285.1"/>
    <property type="molecule type" value="Genomic_DNA"/>
</dbReference>
<dbReference type="Gene3D" id="2.60.40.1120">
    <property type="entry name" value="Carboxypeptidase-like, regulatory domain"/>
    <property type="match status" value="1"/>
</dbReference>